<dbReference type="EMBL" id="CP041372">
    <property type="protein sequence ID" value="QKS72088.1"/>
    <property type="molecule type" value="Genomic_DNA"/>
</dbReference>
<reference evidence="2" key="1">
    <citation type="submission" date="2019-07" db="EMBL/GenBank/DDBJ databases">
        <title>Bacillus alkalisoli sp. nov. isolated from saline soil.</title>
        <authorList>
            <person name="Sun J.-Q."/>
            <person name="Xu L."/>
        </authorList>
    </citation>
    <scope>NUCLEOTIDE SEQUENCE [LARGE SCALE GENOMIC DNA]</scope>
    <source>
        <strain evidence="2">M4U3P1</strain>
    </source>
</reference>
<gene>
    <name evidence="1" type="ORF">FLK61_36110</name>
</gene>
<sequence length="222" mass="26280">MVKRKANFLIDFEQVKHDRQSGFDTAAHRLYESLFESLLTEVNMREKVRAKHLFKQLADVGEEVNLHGDLQRHFEHWLLFDYITTIGSRPFDLYIRKHKEVFSKEELMVASFFMLAHLTPIRIVRGESSDVEYYVATDETKQIKRANRFYCDDNWESHSLVFVRSIKIGFNNYVMGPSLTINRVHEPAVMRMLKQHVRAGDNQLHRFLKESGVTMLRYQLVN</sequence>
<keyword evidence="2" id="KW-1185">Reference proteome</keyword>
<evidence type="ECO:0000313" key="2">
    <source>
        <dbReference type="Proteomes" id="UP000318138"/>
    </source>
</evidence>
<evidence type="ECO:0000313" key="1">
    <source>
        <dbReference type="EMBL" id="QKS72088.1"/>
    </source>
</evidence>
<organism evidence="1 2">
    <name type="scientific">Paenalkalicoccus suaedae</name>
    <dbReference type="NCBI Taxonomy" id="2592382"/>
    <lineage>
        <taxon>Bacteria</taxon>
        <taxon>Bacillati</taxon>
        <taxon>Bacillota</taxon>
        <taxon>Bacilli</taxon>
        <taxon>Bacillales</taxon>
        <taxon>Bacillaceae</taxon>
        <taxon>Paenalkalicoccus</taxon>
    </lineage>
</organism>
<dbReference type="AlphaFoldDB" id="A0A859FGZ4"/>
<dbReference type="KEGG" id="psua:FLK61_36110"/>
<protein>
    <submittedName>
        <fullName evidence="1">Uncharacterized protein</fullName>
    </submittedName>
</protein>
<dbReference type="Proteomes" id="UP000318138">
    <property type="component" value="Chromosome"/>
</dbReference>
<name>A0A859FGZ4_9BACI</name>
<accession>A0A859FGZ4</accession>
<proteinExistence type="predicted"/>
<dbReference type="RefSeq" id="WP_176010072.1">
    <property type="nucleotide sequence ID" value="NZ_CP041372.2"/>
</dbReference>